<dbReference type="InterPro" id="IPR027179">
    <property type="entry name" value="CMC4"/>
</dbReference>
<dbReference type="PROSITE" id="PS51808">
    <property type="entry name" value="CHCH"/>
    <property type="match status" value="1"/>
</dbReference>
<protein>
    <recommendedName>
        <fullName evidence="3">Cx9C motif-containing protein 4, mitochondrial</fullName>
    </recommendedName>
</protein>
<reference evidence="6" key="1">
    <citation type="submission" date="2023-03" db="EMBL/GenBank/DDBJ databases">
        <title>Mating type loci evolution in Malassezia.</title>
        <authorList>
            <person name="Coelho M.A."/>
        </authorList>
    </citation>
    <scope>NUCLEOTIDE SEQUENCE</scope>
    <source>
        <strain evidence="6">CBS 7876</strain>
    </source>
</reference>
<sequence>MPDKEEPCKRLACAIQTCIQRNQFQQERCNSVVRDLHRCCADFYERHEVVDAKLRALD</sequence>
<dbReference type="EMBL" id="CP119936">
    <property type="protein sequence ID" value="WFD03207.1"/>
    <property type="molecule type" value="Genomic_DNA"/>
</dbReference>
<dbReference type="SUPFAM" id="SSF47072">
    <property type="entry name" value="Cysteine alpha-hairpin motif"/>
    <property type="match status" value="1"/>
</dbReference>
<keyword evidence="4" id="KW-0496">Mitochondrion</keyword>
<name>A0AAF0E468_9BASI</name>
<evidence type="ECO:0000256" key="1">
    <source>
        <dbReference type="ARBA" id="ARBA00004569"/>
    </source>
</evidence>
<evidence type="ECO:0000313" key="6">
    <source>
        <dbReference type="EMBL" id="WFD03207.1"/>
    </source>
</evidence>
<proteinExistence type="inferred from homology"/>
<evidence type="ECO:0000256" key="4">
    <source>
        <dbReference type="ARBA" id="ARBA00023128"/>
    </source>
</evidence>
<dbReference type="AlphaFoldDB" id="A0AAF0E468"/>
<dbReference type="PANTHER" id="PTHR15590:SF0">
    <property type="entry name" value="CX9C MOTIF-CONTAINING PROTEIN 4"/>
    <property type="match status" value="1"/>
</dbReference>
<accession>A0AAF0E468</accession>
<dbReference type="Pfam" id="PF08991">
    <property type="entry name" value="CMC4"/>
    <property type="match status" value="1"/>
</dbReference>
<evidence type="ECO:0000256" key="3">
    <source>
        <dbReference type="ARBA" id="ARBA00019406"/>
    </source>
</evidence>
<comment type="similarity">
    <text evidence="2">Belongs to the CMC4 family.</text>
</comment>
<comment type="subcellular location">
    <subcellularLocation>
        <location evidence="1">Mitochondrion intermembrane space</location>
    </subcellularLocation>
</comment>
<evidence type="ECO:0000256" key="2">
    <source>
        <dbReference type="ARBA" id="ARBA00009858"/>
    </source>
</evidence>
<gene>
    <name evidence="6" type="ORF">MOBT1_001896</name>
</gene>
<keyword evidence="5" id="KW-1015">Disulfide bond</keyword>
<dbReference type="GO" id="GO:0005758">
    <property type="term" value="C:mitochondrial intermembrane space"/>
    <property type="evidence" value="ECO:0007669"/>
    <property type="project" value="UniProtKB-SubCell"/>
</dbReference>
<organism evidence="6 7">
    <name type="scientific">Malassezia obtusa</name>
    <dbReference type="NCBI Taxonomy" id="76774"/>
    <lineage>
        <taxon>Eukaryota</taxon>
        <taxon>Fungi</taxon>
        <taxon>Dikarya</taxon>
        <taxon>Basidiomycota</taxon>
        <taxon>Ustilaginomycotina</taxon>
        <taxon>Malasseziomycetes</taxon>
        <taxon>Malasseziales</taxon>
        <taxon>Malasseziaceae</taxon>
        <taxon>Malassezia</taxon>
    </lineage>
</organism>
<dbReference type="PANTHER" id="PTHR15590">
    <property type="entry name" value="CX9C MOTIF-CONTAINING PROTEIN 4"/>
    <property type="match status" value="1"/>
</dbReference>
<dbReference type="Proteomes" id="UP001214603">
    <property type="component" value="Chromosome 3"/>
</dbReference>
<evidence type="ECO:0000313" key="7">
    <source>
        <dbReference type="Proteomes" id="UP001214603"/>
    </source>
</evidence>
<dbReference type="Gene3D" id="1.10.287.1130">
    <property type="entry name" value="CytochromE C oxidase copper chaperone"/>
    <property type="match status" value="1"/>
</dbReference>
<evidence type="ECO:0000256" key="5">
    <source>
        <dbReference type="ARBA" id="ARBA00023157"/>
    </source>
</evidence>
<dbReference type="InterPro" id="IPR009069">
    <property type="entry name" value="Cys_alpha_HP_mot_SF"/>
</dbReference>
<keyword evidence="7" id="KW-1185">Reference proteome</keyword>